<proteinExistence type="predicted"/>
<keyword evidence="3" id="KW-1185">Reference proteome</keyword>
<gene>
    <name evidence="2" type="ORF">Tcan_18370</name>
</gene>
<feature type="compositionally biased region" description="Polar residues" evidence="1">
    <location>
        <begin position="90"/>
        <end position="104"/>
    </location>
</feature>
<evidence type="ECO:0000256" key="1">
    <source>
        <dbReference type="SAM" id="MobiDB-lite"/>
    </source>
</evidence>
<dbReference type="OrthoDB" id="10581576at2759"/>
<organism evidence="2 3">
    <name type="scientific">Toxocara canis</name>
    <name type="common">Canine roundworm</name>
    <dbReference type="NCBI Taxonomy" id="6265"/>
    <lineage>
        <taxon>Eukaryota</taxon>
        <taxon>Metazoa</taxon>
        <taxon>Ecdysozoa</taxon>
        <taxon>Nematoda</taxon>
        <taxon>Chromadorea</taxon>
        <taxon>Rhabditida</taxon>
        <taxon>Spirurina</taxon>
        <taxon>Ascaridomorpha</taxon>
        <taxon>Ascaridoidea</taxon>
        <taxon>Toxocaridae</taxon>
        <taxon>Toxocara</taxon>
    </lineage>
</organism>
<feature type="region of interest" description="Disordered" evidence="1">
    <location>
        <begin position="67"/>
        <end position="119"/>
    </location>
</feature>
<sequence>MDIELDMMLAGGSSDLMLTDNDPSIWEPLNEDFNNFECTLLDGFSGISDGKPADDECFIDKLFSQLEDEKEEPDSHDDEHSYAHVPGTPGSENSAFNSIRSSVSPGVEPGMDPSNSTRPVDILQAASNEIFNVQSFEPPPPQPIISAPSVLPKRPVNTVKPRTVVRFSKRLHFFCLFSYLGKRMRFAF</sequence>
<protein>
    <submittedName>
        <fullName evidence="2">Uncharacterized protein</fullName>
    </submittedName>
</protein>
<dbReference type="EMBL" id="JPKZ01002211">
    <property type="protein sequence ID" value="KHN77929.1"/>
    <property type="molecule type" value="Genomic_DNA"/>
</dbReference>
<reference evidence="2 3" key="1">
    <citation type="submission" date="2014-11" db="EMBL/GenBank/DDBJ databases">
        <title>Genetic blueprint of the zoonotic pathogen Toxocara canis.</title>
        <authorList>
            <person name="Zhu X.-Q."/>
            <person name="Korhonen P.K."/>
            <person name="Cai H."/>
            <person name="Young N.D."/>
            <person name="Nejsum P."/>
            <person name="von Samson-Himmelstjerna G."/>
            <person name="Boag P.R."/>
            <person name="Tan P."/>
            <person name="Li Q."/>
            <person name="Min J."/>
            <person name="Yang Y."/>
            <person name="Wang X."/>
            <person name="Fang X."/>
            <person name="Hall R.S."/>
            <person name="Hofmann A."/>
            <person name="Sternberg P.W."/>
            <person name="Jex A.R."/>
            <person name="Gasser R.B."/>
        </authorList>
    </citation>
    <scope>NUCLEOTIDE SEQUENCE [LARGE SCALE GENOMIC DNA]</scope>
    <source>
        <strain evidence="2">PN_DK_2014</strain>
    </source>
</reference>
<evidence type="ECO:0000313" key="2">
    <source>
        <dbReference type="EMBL" id="KHN77929.1"/>
    </source>
</evidence>
<feature type="compositionally biased region" description="Acidic residues" evidence="1">
    <location>
        <begin position="67"/>
        <end position="76"/>
    </location>
</feature>
<dbReference type="Proteomes" id="UP000031036">
    <property type="component" value="Unassembled WGS sequence"/>
</dbReference>
<comment type="caution">
    <text evidence="2">The sequence shown here is derived from an EMBL/GenBank/DDBJ whole genome shotgun (WGS) entry which is preliminary data.</text>
</comment>
<name>A0A0B2V8T7_TOXCA</name>
<accession>A0A0B2V8T7</accession>
<dbReference type="AlphaFoldDB" id="A0A0B2V8T7"/>
<evidence type="ECO:0000313" key="3">
    <source>
        <dbReference type="Proteomes" id="UP000031036"/>
    </source>
</evidence>